<evidence type="ECO:0000313" key="2">
    <source>
        <dbReference type="EMBL" id="EFD92746.1"/>
    </source>
</evidence>
<evidence type="ECO:0000313" key="3">
    <source>
        <dbReference type="Proteomes" id="UP000009376"/>
    </source>
</evidence>
<feature type="transmembrane region" description="Helical" evidence="1">
    <location>
        <begin position="7"/>
        <end position="25"/>
    </location>
</feature>
<keyword evidence="1" id="KW-0472">Membrane</keyword>
<sequence>MERKSSLIYIVFVFIIILVLLFYYITSVRNPPQSVNIVNLNTSSLYNLSFTVTPTFNLYSGQLYLLIKVINRGNKTITYSSGCVSPFSGNVNPNSTATLSYLKNTATCYTIALQSLKANQSAVLIWPHSPEFIRVIRNGEFAVNLTFPFGYYGKDEAGCISGNISCNSSSYVFVTLNQTATLNMTFNVT</sequence>
<dbReference type="EMBL" id="GG745554">
    <property type="protein sequence ID" value="EFD92746.1"/>
    <property type="molecule type" value="Genomic_DNA"/>
</dbReference>
<protein>
    <submittedName>
        <fullName evidence="2">Uncharacterized protein</fullName>
    </submittedName>
</protein>
<gene>
    <name evidence="2" type="ORF">BJBARM5_0519</name>
</gene>
<proteinExistence type="predicted"/>
<dbReference type="AlphaFoldDB" id="D6GVK6"/>
<evidence type="ECO:0000256" key="1">
    <source>
        <dbReference type="SAM" id="Phobius"/>
    </source>
</evidence>
<keyword evidence="1" id="KW-0812">Transmembrane</keyword>
<dbReference type="Proteomes" id="UP000009376">
    <property type="component" value="Unassembled WGS sequence"/>
</dbReference>
<reference evidence="2 3" key="1">
    <citation type="journal article" date="2010" name="Proc. Natl. Acad. Sci. U.S.A.">
        <title>Enigmatic, ultrasmall, uncultivated Archaea.</title>
        <authorList>
            <person name="Baker B.J."/>
            <person name="Comolli L.R."/>
            <person name="Dick G.J."/>
            <person name="Hauser L.J."/>
            <person name="Hyatt D."/>
            <person name="Dill B.D."/>
            <person name="Land M.L."/>
            <person name="Verberkmoes N.C."/>
            <person name="Hettich R.L."/>
            <person name="Banfield J.F."/>
        </authorList>
    </citation>
    <scope>NUCLEOTIDE SEQUENCE [LARGE SCALE GENOMIC DNA]</scope>
</reference>
<accession>D6GVK6</accession>
<name>D6GVK6_PARA5</name>
<organism evidence="2 3">
    <name type="scientific">Candidatus Parvarchaeum acidophilus ARMAN-5</name>
    <dbReference type="NCBI Taxonomy" id="662762"/>
    <lineage>
        <taxon>Archaea</taxon>
        <taxon>Candidatus Parvarchaeota</taxon>
        <taxon>Candidatus Parvarchaeum</taxon>
    </lineage>
</organism>
<keyword evidence="1" id="KW-1133">Transmembrane helix</keyword>
<feature type="transmembrane region" description="Helical" evidence="1">
    <location>
        <begin position="45"/>
        <end position="67"/>
    </location>
</feature>